<dbReference type="GO" id="GO:0006508">
    <property type="term" value="P:proteolysis"/>
    <property type="evidence" value="ECO:0007669"/>
    <property type="project" value="UniProtKB-KW"/>
</dbReference>
<evidence type="ECO:0000256" key="8">
    <source>
        <dbReference type="ARBA" id="ARBA00022723"/>
    </source>
</evidence>
<dbReference type="PANTHER" id="PTHR11533:SF174">
    <property type="entry name" value="PUROMYCIN-SENSITIVE AMINOPEPTIDASE-RELATED"/>
    <property type="match status" value="1"/>
</dbReference>
<dbReference type="InterPro" id="IPR050344">
    <property type="entry name" value="Peptidase_M1_aminopeptidases"/>
</dbReference>
<sequence>MTCKTFFLAAFLFGAALRGAAQDMQHYTFALTLSDTTNRIHGVAAVTVRFNSARTWFRLDLAGRMRVSSVREGRKKVPFLQDAGALSLRVKARKRSRHTYRIVYAGTPSDGLIISTNKYGSRTFFGDNWPDRAHQWLPCVDRPGDKAGLDFIVTAPDHYRVIAPGIKTEDVLLSEHLRRTHWVEKVPVPTKVMVIGVAEFAISPQVFIQGIPVNAYVFPQNRERGFRDYAWADSILPFYIRKVGPYAYEKLANVQSKTIFGGMENASAIFYSETSVGSRGVEELMAHEIAHQWFGDAVTETDYRHLWLSEGFATYMTHLYMEDRYGPDTLRKGMAADRKTVLVFARRQTIPVVDTGRHGGYMQLLNANSYQKGGWVLHMLRRSVGDSLFWAGIRRYFATYDGRNASTDSFRLVMETVCARDLGPFFTQWLYTPGVPRLRCSWASADGGWTLQVEQLQEQPFVFTLEYSIDGVVHTLGVKDRVSGVRLPDGVLPEQVRVDPDVDLLADIQVVPPEKK</sequence>
<evidence type="ECO:0000256" key="9">
    <source>
        <dbReference type="ARBA" id="ARBA00022801"/>
    </source>
</evidence>
<comment type="caution">
    <text evidence="15">The sequence shown here is derived from an EMBL/GenBank/DDBJ whole genome shotgun (WGS) entry which is preliminary data.</text>
</comment>
<evidence type="ECO:0000256" key="4">
    <source>
        <dbReference type="ARBA" id="ARBA00012564"/>
    </source>
</evidence>
<evidence type="ECO:0000256" key="6">
    <source>
        <dbReference type="ARBA" id="ARBA00022438"/>
    </source>
</evidence>
<feature type="domain" description="Peptidase M1 membrane alanine aminopeptidase" evidence="13">
    <location>
        <begin position="245"/>
        <end position="429"/>
    </location>
</feature>
<evidence type="ECO:0000256" key="12">
    <source>
        <dbReference type="SAM" id="SignalP"/>
    </source>
</evidence>
<dbReference type="PANTHER" id="PTHR11533">
    <property type="entry name" value="PROTEASE M1 ZINC METALLOPROTEASE"/>
    <property type="match status" value="1"/>
</dbReference>
<keyword evidence="8" id="KW-0479">Metal-binding</keyword>
<comment type="cofactor">
    <cofactor evidence="2">
        <name>Zn(2+)</name>
        <dbReference type="ChEBI" id="CHEBI:29105"/>
    </cofactor>
</comment>
<dbReference type="GO" id="GO:0016020">
    <property type="term" value="C:membrane"/>
    <property type="evidence" value="ECO:0007669"/>
    <property type="project" value="TreeGrafter"/>
</dbReference>
<dbReference type="Gene3D" id="1.10.390.10">
    <property type="entry name" value="Neutral Protease Domain 2"/>
    <property type="match status" value="1"/>
</dbReference>
<dbReference type="GO" id="GO:0005615">
    <property type="term" value="C:extracellular space"/>
    <property type="evidence" value="ECO:0007669"/>
    <property type="project" value="TreeGrafter"/>
</dbReference>
<dbReference type="GO" id="GO:0070006">
    <property type="term" value="F:metalloaminopeptidase activity"/>
    <property type="evidence" value="ECO:0007669"/>
    <property type="project" value="TreeGrafter"/>
</dbReference>
<dbReference type="InterPro" id="IPR001930">
    <property type="entry name" value="Peptidase_M1"/>
</dbReference>
<dbReference type="GO" id="GO:0005737">
    <property type="term" value="C:cytoplasm"/>
    <property type="evidence" value="ECO:0007669"/>
    <property type="project" value="TreeGrafter"/>
</dbReference>
<comment type="catalytic activity">
    <reaction evidence="1">
        <text>Release of an N-terminal amino acid, Xaa-|-Yaa- from a peptide, amide or arylamide. Xaa is preferably Ala, but may be most amino acids including Pro (slow action). When a terminal hydrophobic residue is followed by a prolyl residue, the two may be released as an intact Xaa-Pro dipeptide.</text>
        <dbReference type="EC" id="3.4.11.2"/>
    </reaction>
</comment>
<keyword evidence="10" id="KW-0862">Zinc</keyword>
<gene>
    <name evidence="15" type="ORF">EDB95_1315</name>
</gene>
<protein>
    <recommendedName>
        <fullName evidence="5">Aminopeptidase N</fullName>
        <ecNumber evidence="4">3.4.11.2</ecNumber>
    </recommendedName>
</protein>
<evidence type="ECO:0000256" key="3">
    <source>
        <dbReference type="ARBA" id="ARBA00010136"/>
    </source>
</evidence>
<dbReference type="PRINTS" id="PR00756">
    <property type="entry name" value="ALADIPTASE"/>
</dbReference>
<dbReference type="CDD" id="cd09603">
    <property type="entry name" value="M1_APN_like"/>
    <property type="match status" value="1"/>
</dbReference>
<dbReference type="Gene3D" id="2.60.40.1730">
    <property type="entry name" value="tricorn interacting facor f3 domain"/>
    <property type="match status" value="1"/>
</dbReference>
<evidence type="ECO:0000256" key="2">
    <source>
        <dbReference type="ARBA" id="ARBA00001947"/>
    </source>
</evidence>
<proteinExistence type="inferred from homology"/>
<reference evidence="15 16" key="1">
    <citation type="submission" date="2019-03" db="EMBL/GenBank/DDBJ databases">
        <title>Genomic Encyclopedia of Type Strains, Phase IV (KMG-IV): sequencing the most valuable type-strain genomes for metagenomic binning, comparative biology and taxonomic classification.</title>
        <authorList>
            <person name="Goeker M."/>
        </authorList>
    </citation>
    <scope>NUCLEOTIDE SEQUENCE [LARGE SCALE GENOMIC DNA]</scope>
    <source>
        <strain evidence="15 16">DSM 100059</strain>
    </source>
</reference>
<dbReference type="SUPFAM" id="SSF63737">
    <property type="entry name" value="Leukotriene A4 hydrolase N-terminal domain"/>
    <property type="match status" value="1"/>
</dbReference>
<feature type="chain" id="PRO_5020723798" description="Aminopeptidase N" evidence="12">
    <location>
        <begin position="21"/>
        <end position="516"/>
    </location>
</feature>
<dbReference type="InterPro" id="IPR042097">
    <property type="entry name" value="Aminopeptidase_N-like_N_sf"/>
</dbReference>
<dbReference type="OrthoDB" id="100605at2"/>
<evidence type="ECO:0000256" key="7">
    <source>
        <dbReference type="ARBA" id="ARBA00022670"/>
    </source>
</evidence>
<feature type="signal peptide" evidence="12">
    <location>
        <begin position="1"/>
        <end position="20"/>
    </location>
</feature>
<evidence type="ECO:0000259" key="13">
    <source>
        <dbReference type="Pfam" id="PF01433"/>
    </source>
</evidence>
<dbReference type="InterPro" id="IPR045357">
    <property type="entry name" value="Aminopeptidase_N-like_N"/>
</dbReference>
<accession>A0A4R8DR46</accession>
<dbReference type="Pfam" id="PF17900">
    <property type="entry name" value="Peptidase_M1_N"/>
    <property type="match status" value="1"/>
</dbReference>
<comment type="similarity">
    <text evidence="3">Belongs to the peptidase M1 family.</text>
</comment>
<dbReference type="Pfam" id="PF01433">
    <property type="entry name" value="Peptidase_M1"/>
    <property type="match status" value="1"/>
</dbReference>
<dbReference type="SUPFAM" id="SSF55486">
    <property type="entry name" value="Metalloproteases ('zincins'), catalytic domain"/>
    <property type="match status" value="1"/>
</dbReference>
<organism evidence="15 16">
    <name type="scientific">Dinghuibacter silviterrae</name>
    <dbReference type="NCBI Taxonomy" id="1539049"/>
    <lineage>
        <taxon>Bacteria</taxon>
        <taxon>Pseudomonadati</taxon>
        <taxon>Bacteroidota</taxon>
        <taxon>Chitinophagia</taxon>
        <taxon>Chitinophagales</taxon>
        <taxon>Chitinophagaceae</taxon>
        <taxon>Dinghuibacter</taxon>
    </lineage>
</organism>
<dbReference type="InterPro" id="IPR014782">
    <property type="entry name" value="Peptidase_M1_dom"/>
</dbReference>
<keyword evidence="7" id="KW-0645">Protease</keyword>
<evidence type="ECO:0000256" key="10">
    <source>
        <dbReference type="ARBA" id="ARBA00022833"/>
    </source>
</evidence>
<keyword evidence="12" id="KW-0732">Signal</keyword>
<evidence type="ECO:0000256" key="11">
    <source>
        <dbReference type="ARBA" id="ARBA00023049"/>
    </source>
</evidence>
<dbReference type="EMBL" id="SODV01000001">
    <property type="protein sequence ID" value="TDX00296.1"/>
    <property type="molecule type" value="Genomic_DNA"/>
</dbReference>
<dbReference type="EC" id="3.4.11.2" evidence="4"/>
<feature type="domain" description="Aminopeptidase N-like N-terminal" evidence="14">
    <location>
        <begin position="25"/>
        <end position="190"/>
    </location>
</feature>
<evidence type="ECO:0000313" key="16">
    <source>
        <dbReference type="Proteomes" id="UP000294498"/>
    </source>
</evidence>
<evidence type="ECO:0000256" key="5">
    <source>
        <dbReference type="ARBA" id="ARBA00015611"/>
    </source>
</evidence>
<name>A0A4R8DR46_9BACT</name>
<evidence type="ECO:0000256" key="1">
    <source>
        <dbReference type="ARBA" id="ARBA00000098"/>
    </source>
</evidence>
<dbReference type="Proteomes" id="UP000294498">
    <property type="component" value="Unassembled WGS sequence"/>
</dbReference>
<keyword evidence="16" id="KW-1185">Reference proteome</keyword>
<evidence type="ECO:0000313" key="15">
    <source>
        <dbReference type="EMBL" id="TDX00296.1"/>
    </source>
</evidence>
<keyword evidence="11" id="KW-0482">Metalloprotease</keyword>
<dbReference type="GO" id="GO:0008270">
    <property type="term" value="F:zinc ion binding"/>
    <property type="evidence" value="ECO:0007669"/>
    <property type="project" value="InterPro"/>
</dbReference>
<dbReference type="InterPro" id="IPR027268">
    <property type="entry name" value="Peptidase_M4/M1_CTD_sf"/>
</dbReference>
<dbReference type="AlphaFoldDB" id="A0A4R8DR46"/>
<dbReference type="GO" id="GO:0043171">
    <property type="term" value="P:peptide catabolic process"/>
    <property type="evidence" value="ECO:0007669"/>
    <property type="project" value="TreeGrafter"/>
</dbReference>
<dbReference type="GO" id="GO:0016285">
    <property type="term" value="F:alanyl aminopeptidase activity"/>
    <property type="evidence" value="ECO:0007669"/>
    <property type="project" value="UniProtKB-EC"/>
</dbReference>
<evidence type="ECO:0000259" key="14">
    <source>
        <dbReference type="Pfam" id="PF17900"/>
    </source>
</evidence>
<keyword evidence="6" id="KW-0031">Aminopeptidase</keyword>
<keyword evidence="9" id="KW-0378">Hydrolase</keyword>
<dbReference type="GO" id="GO:0042277">
    <property type="term" value="F:peptide binding"/>
    <property type="evidence" value="ECO:0007669"/>
    <property type="project" value="TreeGrafter"/>
</dbReference>
<dbReference type="RefSeq" id="WP_133991723.1">
    <property type="nucleotide sequence ID" value="NZ_SODV01000001.1"/>
</dbReference>